<gene>
    <name evidence="2" type="ORF">HYH03_015329</name>
</gene>
<dbReference type="InterPro" id="IPR001304">
    <property type="entry name" value="C-type_lectin-like"/>
</dbReference>
<dbReference type="Gene3D" id="3.10.100.10">
    <property type="entry name" value="Mannose-Binding Protein A, subunit A"/>
    <property type="match status" value="2"/>
</dbReference>
<dbReference type="SMART" id="SM00034">
    <property type="entry name" value="CLECT"/>
    <property type="match status" value="1"/>
</dbReference>
<dbReference type="Proteomes" id="UP000612055">
    <property type="component" value="Unassembled WGS sequence"/>
</dbReference>
<comment type="caution">
    <text evidence="2">The sequence shown here is derived from an EMBL/GenBank/DDBJ whole genome shotgun (WGS) entry which is preliminary data.</text>
</comment>
<proteinExistence type="predicted"/>
<evidence type="ECO:0000313" key="2">
    <source>
        <dbReference type="EMBL" id="KAG2486016.1"/>
    </source>
</evidence>
<dbReference type="PROSITE" id="PS50041">
    <property type="entry name" value="C_TYPE_LECTIN_2"/>
    <property type="match status" value="1"/>
</dbReference>
<dbReference type="AlphaFoldDB" id="A0A835XLF5"/>
<evidence type="ECO:0000313" key="3">
    <source>
        <dbReference type="Proteomes" id="UP000612055"/>
    </source>
</evidence>
<dbReference type="InterPro" id="IPR016186">
    <property type="entry name" value="C-type_lectin-like/link_sf"/>
</dbReference>
<dbReference type="InterPro" id="IPR050111">
    <property type="entry name" value="C-type_lectin/snaclec_domain"/>
</dbReference>
<protein>
    <recommendedName>
        <fullName evidence="1">C-type lectin domain-containing protein</fullName>
    </recommendedName>
</protein>
<sequence>MDVSLASQTVASAPSSSQLLNGSCSAPLRVVCRRPNAAQLNAAETYALTQYARPLASAVVQAGEVELVLYDTITDQPAAQQLCGLLGGTLAELDDDATQAAAGEMLKGLLLERPELLALGGSGVEAWLGLTATAPDGGWQWGSGGLVLGGAWAPGQPSGGEAPFFEVNGSAPEDCATLINTPRLGVVNLWQDVACTSYPARPLCQRFARVSPKAIRMQRVLPVASTEAGGSTYTLYDIVYDSWSEAHLFCQAHGGRLAGFDSSDDVSEVGGMVSEWMHANTRLTEVGVWFGANDR</sequence>
<dbReference type="EMBL" id="JAEHOE010000119">
    <property type="protein sequence ID" value="KAG2486016.1"/>
    <property type="molecule type" value="Genomic_DNA"/>
</dbReference>
<keyword evidence="3" id="KW-1185">Reference proteome</keyword>
<dbReference type="InterPro" id="IPR016187">
    <property type="entry name" value="CTDL_fold"/>
</dbReference>
<evidence type="ECO:0000259" key="1">
    <source>
        <dbReference type="PROSITE" id="PS50041"/>
    </source>
</evidence>
<organism evidence="2 3">
    <name type="scientific">Edaphochlamys debaryana</name>
    <dbReference type="NCBI Taxonomy" id="47281"/>
    <lineage>
        <taxon>Eukaryota</taxon>
        <taxon>Viridiplantae</taxon>
        <taxon>Chlorophyta</taxon>
        <taxon>core chlorophytes</taxon>
        <taxon>Chlorophyceae</taxon>
        <taxon>CS clade</taxon>
        <taxon>Chlamydomonadales</taxon>
        <taxon>Chlamydomonadales incertae sedis</taxon>
        <taxon>Edaphochlamys</taxon>
    </lineage>
</organism>
<dbReference type="CDD" id="cd00037">
    <property type="entry name" value="CLECT"/>
    <property type="match status" value="2"/>
</dbReference>
<dbReference type="PANTHER" id="PTHR22803">
    <property type="entry name" value="MANNOSE, PHOSPHOLIPASE, LECTIN RECEPTOR RELATED"/>
    <property type="match status" value="1"/>
</dbReference>
<accession>A0A835XLF5</accession>
<dbReference type="SUPFAM" id="SSF56436">
    <property type="entry name" value="C-type lectin-like"/>
    <property type="match status" value="2"/>
</dbReference>
<name>A0A835XLF5_9CHLO</name>
<reference evidence="2" key="1">
    <citation type="journal article" date="2020" name="bioRxiv">
        <title>Comparative genomics of Chlamydomonas.</title>
        <authorList>
            <person name="Craig R.J."/>
            <person name="Hasan A.R."/>
            <person name="Ness R.W."/>
            <person name="Keightley P.D."/>
        </authorList>
    </citation>
    <scope>NUCLEOTIDE SEQUENCE</scope>
    <source>
        <strain evidence="2">CCAP 11/70</strain>
    </source>
</reference>
<feature type="domain" description="C-type lectin" evidence="1">
    <location>
        <begin position="79"/>
        <end position="195"/>
    </location>
</feature>